<dbReference type="InterPro" id="IPR005123">
    <property type="entry name" value="Oxoglu/Fe-dep_dioxygenase_dom"/>
</dbReference>
<dbReference type="eggNOG" id="COG3145">
    <property type="taxonomic scope" value="Bacteria"/>
</dbReference>
<evidence type="ECO:0000313" key="3">
    <source>
        <dbReference type="Proteomes" id="UP000004095"/>
    </source>
</evidence>
<dbReference type="Pfam" id="PF13532">
    <property type="entry name" value="2OG-FeII_Oxy_2"/>
    <property type="match status" value="1"/>
</dbReference>
<evidence type="ECO:0000313" key="2">
    <source>
        <dbReference type="EMBL" id="EAY24859.1"/>
    </source>
</evidence>
<protein>
    <submittedName>
        <fullName evidence="2">Alkylated DNA repair protein</fullName>
    </submittedName>
</protein>
<dbReference type="SUPFAM" id="SSF51197">
    <property type="entry name" value="Clavaminate synthase-like"/>
    <property type="match status" value="1"/>
</dbReference>
<dbReference type="PROSITE" id="PS51471">
    <property type="entry name" value="FE2OG_OXY"/>
    <property type="match status" value="1"/>
</dbReference>
<dbReference type="InterPro" id="IPR027450">
    <property type="entry name" value="AlkB-like"/>
</dbReference>
<sequence>MNTYFDNRLVIYQNYFDLKYCQQTFDKLLKEIKWLQKSHNNEGKIVDLPRLTANYGEKSYNYSGLVFNPEPWTDFLLELKTVAENLASVQFNALVLQYYRDGNDRVNWHSDDDSCVGTNPVIVSMSFGESRDFWVRHKTHHDDRHKFTLHSGDIVIMQGDMQHVYVHKVPIEKDKTEARLNLTFRKVVT</sequence>
<dbReference type="PANTHER" id="PTHR31212">
    <property type="entry name" value="ALPHA-KETOGLUTARATE-DEPENDENT DIOXYGENASE ALKB HOMOLOG 3"/>
    <property type="match status" value="1"/>
</dbReference>
<dbReference type="GO" id="GO:0006307">
    <property type="term" value="P:DNA alkylation repair"/>
    <property type="evidence" value="ECO:0007669"/>
    <property type="project" value="InterPro"/>
</dbReference>
<feature type="domain" description="Fe2OG dioxygenase" evidence="1">
    <location>
        <begin position="90"/>
        <end position="188"/>
    </location>
</feature>
<dbReference type="RefSeq" id="WP_002704080.1">
    <property type="nucleotide sequence ID" value="NZ_AAWS01000060.1"/>
</dbReference>
<evidence type="ECO:0000259" key="1">
    <source>
        <dbReference type="PROSITE" id="PS51471"/>
    </source>
</evidence>
<comment type="caution">
    <text evidence="2">The sequence shown here is derived from an EMBL/GenBank/DDBJ whole genome shotgun (WGS) entry which is preliminary data.</text>
</comment>
<name>A1ZXT1_MICM2</name>
<organism evidence="2 3">
    <name type="scientific">Microscilla marina ATCC 23134</name>
    <dbReference type="NCBI Taxonomy" id="313606"/>
    <lineage>
        <taxon>Bacteria</taxon>
        <taxon>Pseudomonadati</taxon>
        <taxon>Bacteroidota</taxon>
        <taxon>Cytophagia</taxon>
        <taxon>Cytophagales</taxon>
        <taxon>Microscillaceae</taxon>
        <taxon>Microscilla</taxon>
    </lineage>
</organism>
<dbReference type="OrthoDB" id="190276at2"/>
<dbReference type="InterPro" id="IPR032854">
    <property type="entry name" value="ALKBH3"/>
</dbReference>
<dbReference type="PANTHER" id="PTHR31212:SF4">
    <property type="entry name" value="ALPHA-KETOGLUTARATE-DEPENDENT DIOXYGENASE ALKB HOMOLOG 3"/>
    <property type="match status" value="1"/>
</dbReference>
<dbReference type="AlphaFoldDB" id="A1ZXT1"/>
<accession>A1ZXT1</accession>
<keyword evidence="3" id="KW-1185">Reference proteome</keyword>
<dbReference type="Gene3D" id="2.60.120.590">
    <property type="entry name" value="Alpha-ketoglutarate-dependent dioxygenase AlkB-like"/>
    <property type="match status" value="1"/>
</dbReference>
<dbReference type="Proteomes" id="UP000004095">
    <property type="component" value="Unassembled WGS sequence"/>
</dbReference>
<dbReference type="EMBL" id="AAWS01000060">
    <property type="protein sequence ID" value="EAY24859.1"/>
    <property type="molecule type" value="Genomic_DNA"/>
</dbReference>
<reference evidence="2 3" key="1">
    <citation type="submission" date="2007-01" db="EMBL/GenBank/DDBJ databases">
        <authorList>
            <person name="Haygood M."/>
            <person name="Podell S."/>
            <person name="Anderson C."/>
            <person name="Hopkinson B."/>
            <person name="Roe K."/>
            <person name="Barbeau K."/>
            <person name="Gaasterland T."/>
            <person name="Ferriera S."/>
            <person name="Johnson J."/>
            <person name="Kravitz S."/>
            <person name="Beeson K."/>
            <person name="Sutton G."/>
            <person name="Rogers Y.-H."/>
            <person name="Friedman R."/>
            <person name="Frazier M."/>
            <person name="Venter J.C."/>
        </authorList>
    </citation>
    <scope>NUCLEOTIDE SEQUENCE [LARGE SCALE GENOMIC DNA]</scope>
    <source>
        <strain evidence="2 3">ATCC 23134</strain>
    </source>
</reference>
<gene>
    <name evidence="2" type="ORF">M23134_06751</name>
</gene>
<dbReference type="GO" id="GO:0051213">
    <property type="term" value="F:dioxygenase activity"/>
    <property type="evidence" value="ECO:0007669"/>
    <property type="project" value="InterPro"/>
</dbReference>
<proteinExistence type="predicted"/>
<dbReference type="InterPro" id="IPR037151">
    <property type="entry name" value="AlkB-like_sf"/>
</dbReference>